<evidence type="ECO:0000256" key="10">
    <source>
        <dbReference type="ARBA" id="ARBA00023004"/>
    </source>
</evidence>
<feature type="binding site" description="covalent" evidence="13">
    <location>
        <position position="175"/>
    </location>
    <ligand>
        <name>heme</name>
        <dbReference type="ChEBI" id="CHEBI:30413"/>
        <label>4</label>
    </ligand>
</feature>
<dbReference type="InterPro" id="IPR051174">
    <property type="entry name" value="Cytochrome_c-type_ET"/>
</dbReference>
<keyword evidence="10 12" id="KW-0408">Iron</keyword>
<evidence type="ECO:0000313" key="16">
    <source>
        <dbReference type="EMBL" id="MBB4014143.1"/>
    </source>
</evidence>
<dbReference type="RefSeq" id="WP_183636031.1">
    <property type="nucleotide sequence ID" value="NZ_BAABLE010000005.1"/>
</dbReference>
<feature type="binding site" description="axial binding residue" evidence="14">
    <location>
        <position position="83"/>
    </location>
    <ligand>
        <name>heme</name>
        <dbReference type="ChEBI" id="CHEBI:30413"/>
        <label>2</label>
    </ligand>
    <ligandPart>
        <name>Fe</name>
        <dbReference type="ChEBI" id="CHEBI:18248"/>
    </ligandPart>
</feature>
<evidence type="ECO:0000256" key="8">
    <source>
        <dbReference type="ARBA" id="ARBA00022982"/>
    </source>
</evidence>
<evidence type="ECO:0000256" key="1">
    <source>
        <dbReference type="ARBA" id="ARBA00004162"/>
    </source>
</evidence>
<dbReference type="GO" id="GO:0019333">
    <property type="term" value="P:denitrification pathway"/>
    <property type="evidence" value="ECO:0007669"/>
    <property type="project" value="InterPro"/>
</dbReference>
<dbReference type="Pfam" id="PF03264">
    <property type="entry name" value="Cytochrom_NNT"/>
    <property type="match status" value="1"/>
</dbReference>
<dbReference type="AlphaFoldDB" id="A0A840BNC8"/>
<keyword evidence="17" id="KW-1185">Reference proteome</keyword>
<comment type="subcellular location">
    <subcellularLocation>
        <location evidence="1">Cell membrane</location>
        <topology evidence="1">Single-pass membrane protein</topology>
    </subcellularLocation>
</comment>
<sequence length="200" mass="22340">MPRIFAPLRRWGARPGSLAMLVAGLAIGALTFGSLGSFMVYANSEQFCANSCHEMTSTVALEYKNSIHDINRSGMRATCNDCHVPHEHIPNYLAKMGLFSDLWGHFVTHSIDTPAKFEAKRYELAKRVWVDMKANDSRECRFCHTAAKMDAAKQTTTAKKRHDKMRKENLTCIDCHFAISHKEPDGPGPKELGQVATGKQ</sequence>
<evidence type="ECO:0000259" key="15">
    <source>
        <dbReference type="Pfam" id="PF03264"/>
    </source>
</evidence>
<dbReference type="PANTHER" id="PTHR30333">
    <property type="entry name" value="CYTOCHROME C-TYPE PROTEIN"/>
    <property type="match status" value="1"/>
</dbReference>
<dbReference type="Gene3D" id="1.10.3820.10">
    <property type="entry name" value="Di-heme elbow motif domain"/>
    <property type="match status" value="1"/>
</dbReference>
<evidence type="ECO:0000256" key="12">
    <source>
        <dbReference type="PIRNR" id="PIRNR000013"/>
    </source>
</evidence>
<comment type="cofactor">
    <cofactor evidence="13">
        <name>heme</name>
        <dbReference type="ChEBI" id="CHEBI:30413"/>
    </cofactor>
    <text evidence="13">Binds 4 heme groups per subunit.</text>
</comment>
<dbReference type="InterPro" id="IPR024717">
    <property type="entry name" value="NapC/NirT/NrfH"/>
</dbReference>
<evidence type="ECO:0000256" key="14">
    <source>
        <dbReference type="PIRSR" id="PIRSR000013-2"/>
    </source>
</evidence>
<feature type="binding site" evidence="13">
    <location>
        <position position="82"/>
    </location>
    <ligand>
        <name>a menaquinol</name>
        <dbReference type="ChEBI" id="CHEBI:18151"/>
    </ligand>
</feature>
<keyword evidence="8 12" id="KW-0249">Electron transport</keyword>
<keyword evidence="7 12" id="KW-0479">Metal-binding</keyword>
<feature type="binding site" description="axial binding residue" evidence="14">
    <location>
        <position position="176"/>
    </location>
    <ligand>
        <name>heme</name>
        <dbReference type="ChEBI" id="CHEBI:30413"/>
        <label>4</label>
    </ligand>
    <ligandPart>
        <name>Fe</name>
        <dbReference type="ChEBI" id="CHEBI:18248"/>
    </ligandPart>
</feature>
<feature type="binding site" description="axial binding residue" evidence="14">
    <location>
        <position position="181"/>
    </location>
    <ligand>
        <name>heme</name>
        <dbReference type="ChEBI" id="CHEBI:30413"/>
        <label>2</label>
    </ligand>
    <ligandPart>
        <name>Fe</name>
        <dbReference type="ChEBI" id="CHEBI:18248"/>
    </ligandPart>
</feature>
<dbReference type="SUPFAM" id="SSF48695">
    <property type="entry name" value="Multiheme cytochromes"/>
    <property type="match status" value="1"/>
</dbReference>
<evidence type="ECO:0000256" key="11">
    <source>
        <dbReference type="ARBA" id="ARBA00023136"/>
    </source>
</evidence>
<evidence type="ECO:0000256" key="2">
    <source>
        <dbReference type="ARBA" id="ARBA00007395"/>
    </source>
</evidence>
<dbReference type="GO" id="GO:0005886">
    <property type="term" value="C:plasma membrane"/>
    <property type="evidence" value="ECO:0007669"/>
    <property type="project" value="UniProtKB-SubCell"/>
</dbReference>
<evidence type="ECO:0000256" key="7">
    <source>
        <dbReference type="ARBA" id="ARBA00022723"/>
    </source>
</evidence>
<dbReference type="PANTHER" id="PTHR30333:SF3">
    <property type="entry name" value="CYTOCHROME C-TYPE PROTEIN TORY"/>
    <property type="match status" value="1"/>
</dbReference>
<feature type="binding site" description="covalent" evidence="13">
    <location>
        <position position="140"/>
    </location>
    <ligand>
        <name>heme</name>
        <dbReference type="ChEBI" id="CHEBI:30413"/>
        <label>3</label>
    </ligand>
</feature>
<feature type="binding site" description="covalent" evidence="13">
    <location>
        <position position="48"/>
    </location>
    <ligand>
        <name>heme</name>
        <dbReference type="ChEBI" id="CHEBI:30413"/>
        <label>1</label>
    </ligand>
</feature>
<evidence type="ECO:0000256" key="5">
    <source>
        <dbReference type="ARBA" id="ARBA00022617"/>
    </source>
</evidence>
<organism evidence="16 17">
    <name type="scientific">Niveibacterium umoris</name>
    <dbReference type="NCBI Taxonomy" id="1193620"/>
    <lineage>
        <taxon>Bacteria</taxon>
        <taxon>Pseudomonadati</taxon>
        <taxon>Pseudomonadota</taxon>
        <taxon>Betaproteobacteria</taxon>
        <taxon>Rhodocyclales</taxon>
        <taxon>Rhodocyclaceae</taxon>
        <taxon>Niveibacterium</taxon>
    </lineage>
</organism>
<evidence type="ECO:0000256" key="4">
    <source>
        <dbReference type="ARBA" id="ARBA00022475"/>
    </source>
</evidence>
<feature type="binding site" description="covalent" evidence="13">
    <location>
        <position position="52"/>
    </location>
    <ligand>
        <name>heme</name>
        <dbReference type="ChEBI" id="CHEBI:30413"/>
        <label>1</label>
    </ligand>
</feature>
<accession>A0A840BNC8</accession>
<dbReference type="InterPro" id="IPR038266">
    <property type="entry name" value="NapC/NirT_cytc_sf"/>
</dbReference>
<feature type="binding site" description="axial binding residue" evidence="14">
    <location>
        <position position="55"/>
    </location>
    <ligand>
        <name>heme</name>
        <dbReference type="ChEBI" id="CHEBI:30413"/>
        <label>1</label>
    </ligand>
    <ligandPart>
        <name>Fe</name>
        <dbReference type="ChEBI" id="CHEBI:18248"/>
    </ligandPart>
</feature>
<dbReference type="InterPro" id="IPR036280">
    <property type="entry name" value="Multihaem_cyt_sf"/>
</dbReference>
<keyword evidence="3 12" id="KW-0813">Transport</keyword>
<name>A0A840BNC8_9RHOO</name>
<comment type="PTM">
    <text evidence="12">Binds 4 heme groups per subunit.</text>
</comment>
<feature type="domain" description="NapC/NirT cytochrome c N-terminal" evidence="15">
    <location>
        <begin position="17"/>
        <end position="185"/>
    </location>
</feature>
<feature type="binding site" description="covalent" evidence="13">
    <location>
        <position position="172"/>
    </location>
    <ligand>
        <name>heme</name>
        <dbReference type="ChEBI" id="CHEBI:30413"/>
        <label>4</label>
    </ligand>
</feature>
<comment type="caution">
    <text evidence="16">The sequence shown here is derived from an EMBL/GenBank/DDBJ whole genome shotgun (WGS) entry which is preliminary data.</text>
</comment>
<feature type="binding site" description="axial binding residue" evidence="14">
    <location>
        <position position="144"/>
    </location>
    <ligand>
        <name>heme</name>
        <dbReference type="ChEBI" id="CHEBI:30413"/>
        <label>3</label>
    </ligand>
    <ligandPart>
        <name>Fe</name>
        <dbReference type="ChEBI" id="CHEBI:18248"/>
    </ligandPart>
</feature>
<reference evidence="16 17" key="1">
    <citation type="submission" date="2020-08" db="EMBL/GenBank/DDBJ databases">
        <title>Genomic Encyclopedia of Type Strains, Phase IV (KMG-IV): sequencing the most valuable type-strain genomes for metagenomic binning, comparative biology and taxonomic classification.</title>
        <authorList>
            <person name="Goeker M."/>
        </authorList>
    </citation>
    <scope>NUCLEOTIDE SEQUENCE [LARGE SCALE GENOMIC DNA]</scope>
    <source>
        <strain evidence="16 17">DSM 106739</strain>
    </source>
</reference>
<comment type="similarity">
    <text evidence="2">Belongs to the NapC/NirT/NrfH family.</text>
</comment>
<feature type="binding site" description="covalent" evidence="13">
    <location>
        <position position="143"/>
    </location>
    <ligand>
        <name>heme</name>
        <dbReference type="ChEBI" id="CHEBI:30413"/>
        <label>3</label>
    </ligand>
</feature>
<keyword evidence="9" id="KW-1133">Transmembrane helix</keyword>
<dbReference type="InterPro" id="IPR005126">
    <property type="entry name" value="NapC/NirT_cyt_c_N"/>
</dbReference>
<feature type="binding site" evidence="13">
    <location>
        <position position="101"/>
    </location>
    <ligand>
        <name>a menaquinol</name>
        <dbReference type="ChEBI" id="CHEBI:18151"/>
    </ligand>
</feature>
<dbReference type="GO" id="GO:0009055">
    <property type="term" value="F:electron transfer activity"/>
    <property type="evidence" value="ECO:0007669"/>
    <property type="project" value="TreeGrafter"/>
</dbReference>
<evidence type="ECO:0000256" key="6">
    <source>
        <dbReference type="ARBA" id="ARBA00022692"/>
    </source>
</evidence>
<evidence type="ECO:0000256" key="3">
    <source>
        <dbReference type="ARBA" id="ARBA00022448"/>
    </source>
</evidence>
<dbReference type="PIRSF" id="PIRSF000013">
    <property type="entry name" value="4_hem_cytochrm_NapC"/>
    <property type="match status" value="1"/>
</dbReference>
<feature type="binding site" description="axial binding residue" evidence="14">
    <location>
        <position position="101"/>
    </location>
    <ligand>
        <name>heme</name>
        <dbReference type="ChEBI" id="CHEBI:30413"/>
        <label>1</label>
    </ligand>
    <ligandPart>
        <name>Fe</name>
        <dbReference type="ChEBI" id="CHEBI:18248"/>
    </ligandPart>
</feature>
<dbReference type="Proteomes" id="UP000561045">
    <property type="component" value="Unassembled WGS sequence"/>
</dbReference>
<evidence type="ECO:0000256" key="13">
    <source>
        <dbReference type="PIRSR" id="PIRSR000013-1"/>
    </source>
</evidence>
<evidence type="ECO:0000256" key="9">
    <source>
        <dbReference type="ARBA" id="ARBA00022989"/>
    </source>
</evidence>
<dbReference type="GO" id="GO:0046872">
    <property type="term" value="F:metal ion binding"/>
    <property type="evidence" value="ECO:0007669"/>
    <property type="project" value="UniProtKB-KW"/>
</dbReference>
<keyword evidence="4" id="KW-1003">Cell membrane</keyword>
<dbReference type="GO" id="GO:0009061">
    <property type="term" value="P:anaerobic respiration"/>
    <property type="evidence" value="ECO:0007669"/>
    <property type="project" value="TreeGrafter"/>
</dbReference>
<keyword evidence="6" id="KW-0812">Transmembrane</keyword>
<dbReference type="EMBL" id="JACIET010000002">
    <property type="protein sequence ID" value="MBB4014143.1"/>
    <property type="molecule type" value="Genomic_DNA"/>
</dbReference>
<feature type="binding site" evidence="13">
    <location>
        <position position="80"/>
    </location>
    <ligand>
        <name>a menaquinol</name>
        <dbReference type="ChEBI" id="CHEBI:18151"/>
    </ligand>
</feature>
<feature type="binding site" description="covalent" evidence="13">
    <location>
        <position position="79"/>
    </location>
    <ligand>
        <name>heme</name>
        <dbReference type="ChEBI" id="CHEBI:30413"/>
        <label>2</label>
    </ligand>
</feature>
<gene>
    <name evidence="16" type="ORF">GGR36_003489</name>
</gene>
<keyword evidence="5 12" id="KW-0349">Heme</keyword>
<protein>
    <recommendedName>
        <fullName evidence="12">Cytochrome c-type protein</fullName>
    </recommendedName>
</protein>
<proteinExistence type="inferred from homology"/>
<keyword evidence="11" id="KW-0472">Membrane</keyword>
<evidence type="ECO:0000313" key="17">
    <source>
        <dbReference type="Proteomes" id="UP000561045"/>
    </source>
</evidence>
<dbReference type="GO" id="GO:0020037">
    <property type="term" value="F:heme binding"/>
    <property type="evidence" value="ECO:0007669"/>
    <property type="project" value="InterPro"/>
</dbReference>